<dbReference type="EMBL" id="JAAOIW010000001">
    <property type="protein sequence ID" value="NHN28754.1"/>
    <property type="molecule type" value="Genomic_DNA"/>
</dbReference>
<feature type="transmembrane region" description="Helical" evidence="2">
    <location>
        <begin position="45"/>
        <end position="66"/>
    </location>
</feature>
<name>A0ABX0IXS7_9BACL</name>
<accession>A0ABX0IXS7</accession>
<dbReference type="Proteomes" id="UP001165962">
    <property type="component" value="Unassembled WGS sequence"/>
</dbReference>
<reference evidence="3" key="1">
    <citation type="submission" date="2020-03" db="EMBL/GenBank/DDBJ databases">
        <title>Draft sequencing of Paenibacilllus sp. S3N08.</title>
        <authorList>
            <person name="Kim D.-U."/>
        </authorList>
    </citation>
    <scope>NUCLEOTIDE SEQUENCE</scope>
    <source>
        <strain evidence="3">S3N08</strain>
    </source>
</reference>
<organism evidence="3 4">
    <name type="scientific">Paenibacillus agricola</name>
    <dbReference type="NCBI Taxonomy" id="2716264"/>
    <lineage>
        <taxon>Bacteria</taxon>
        <taxon>Bacillati</taxon>
        <taxon>Bacillota</taxon>
        <taxon>Bacilli</taxon>
        <taxon>Bacillales</taxon>
        <taxon>Paenibacillaceae</taxon>
        <taxon>Paenibacillus</taxon>
    </lineage>
</organism>
<evidence type="ECO:0000256" key="2">
    <source>
        <dbReference type="SAM" id="Phobius"/>
    </source>
</evidence>
<gene>
    <name evidence="3" type="ORF">G9U52_02780</name>
</gene>
<dbReference type="RefSeq" id="WP_166145791.1">
    <property type="nucleotide sequence ID" value="NZ_JAAOIW010000001.1"/>
</dbReference>
<sequence length="73" mass="8572">MRSTNNYQKRPSLDSAPKTATEEDETFLPPRNVVHPTESEKVLRIFYLSILWIFILLVAGFIFWGWQRMQGEA</sequence>
<proteinExistence type="predicted"/>
<protein>
    <submittedName>
        <fullName evidence="3">Uncharacterized protein</fullName>
    </submittedName>
</protein>
<comment type="caution">
    <text evidence="3">The sequence shown here is derived from an EMBL/GenBank/DDBJ whole genome shotgun (WGS) entry which is preliminary data.</text>
</comment>
<keyword evidence="2" id="KW-0472">Membrane</keyword>
<keyword evidence="2" id="KW-0812">Transmembrane</keyword>
<feature type="region of interest" description="Disordered" evidence="1">
    <location>
        <begin position="1"/>
        <end position="32"/>
    </location>
</feature>
<keyword evidence="4" id="KW-1185">Reference proteome</keyword>
<keyword evidence="2" id="KW-1133">Transmembrane helix</keyword>
<evidence type="ECO:0000313" key="3">
    <source>
        <dbReference type="EMBL" id="NHN28754.1"/>
    </source>
</evidence>
<evidence type="ECO:0000256" key="1">
    <source>
        <dbReference type="SAM" id="MobiDB-lite"/>
    </source>
</evidence>
<evidence type="ECO:0000313" key="4">
    <source>
        <dbReference type="Proteomes" id="UP001165962"/>
    </source>
</evidence>